<dbReference type="PaxDb" id="2903-EOD41231"/>
<proteinExistence type="predicted"/>
<sequence length="413" mass="43220">MPYIASSGQEFRLDGPQPRRRSDASVGLLLAIALIICVGDAEAADGRLFALQPELLHMALLLLPPAALCSFACCCRAAEAASSEAARQRCAACGVDRKGAWAARQSWRERAAFFGSAAEPHPLVAVCDAGRRSVAFVSLRPDGARLERSAPVDGAPCGICSAPWGGEPAFAVTVQGENETGQPLPGVANPSHRVVLVGLRSGRVTPAGGNDGSAMLSYPNGLCALPPTWHAWSAAPRLDRPARLLACTDWNHSRVVLWGVDDPAGAARYLARGDGGGGIDAGGFSRPSDIVHFFAAGSNRGEVAPCGCLRQARRGRPLDRPSGVAVLRPPECTSSGVFLLVAEAGAMCVSVFRVARRDGGEPVCTHVASLCDELLGTGRHQPELGLWSWLSVACSRAGDIWVTDADNGCVYLV</sequence>
<dbReference type="KEGG" id="ehx:EMIHUDRAFT_199492"/>
<dbReference type="SUPFAM" id="SSF101898">
    <property type="entry name" value="NHL repeat"/>
    <property type="match status" value="1"/>
</dbReference>
<dbReference type="AlphaFoldDB" id="A0A0D3KZP6"/>
<name>A0A0D3KZP6_EMIH1</name>
<dbReference type="Proteomes" id="UP000013827">
    <property type="component" value="Unassembled WGS sequence"/>
</dbReference>
<keyword evidence="2" id="KW-1185">Reference proteome</keyword>
<dbReference type="EnsemblProtists" id="EOD41231">
    <property type="protein sequence ID" value="EOD41231"/>
    <property type="gene ID" value="EMIHUDRAFT_199492"/>
</dbReference>
<dbReference type="GeneID" id="17286501"/>
<evidence type="ECO:0000313" key="2">
    <source>
        <dbReference type="Proteomes" id="UP000013827"/>
    </source>
</evidence>
<organism evidence="1 2">
    <name type="scientific">Emiliania huxleyi (strain CCMP1516)</name>
    <dbReference type="NCBI Taxonomy" id="280463"/>
    <lineage>
        <taxon>Eukaryota</taxon>
        <taxon>Haptista</taxon>
        <taxon>Haptophyta</taxon>
        <taxon>Prymnesiophyceae</taxon>
        <taxon>Isochrysidales</taxon>
        <taxon>Noelaerhabdaceae</taxon>
        <taxon>Emiliania</taxon>
    </lineage>
</organism>
<evidence type="ECO:0000313" key="1">
    <source>
        <dbReference type="EnsemblProtists" id="EOD41231"/>
    </source>
</evidence>
<accession>A0A0D3KZP6</accession>
<reference evidence="2" key="1">
    <citation type="journal article" date="2013" name="Nature">
        <title>Pan genome of the phytoplankton Emiliania underpins its global distribution.</title>
        <authorList>
            <person name="Read B.A."/>
            <person name="Kegel J."/>
            <person name="Klute M.J."/>
            <person name="Kuo A."/>
            <person name="Lefebvre S.C."/>
            <person name="Maumus F."/>
            <person name="Mayer C."/>
            <person name="Miller J."/>
            <person name="Monier A."/>
            <person name="Salamov A."/>
            <person name="Young J."/>
            <person name="Aguilar M."/>
            <person name="Claverie J.M."/>
            <person name="Frickenhaus S."/>
            <person name="Gonzalez K."/>
            <person name="Herman E.K."/>
            <person name="Lin Y.C."/>
            <person name="Napier J."/>
            <person name="Ogata H."/>
            <person name="Sarno A.F."/>
            <person name="Shmutz J."/>
            <person name="Schroeder D."/>
            <person name="de Vargas C."/>
            <person name="Verret F."/>
            <person name="von Dassow P."/>
            <person name="Valentin K."/>
            <person name="Van de Peer Y."/>
            <person name="Wheeler G."/>
            <person name="Dacks J.B."/>
            <person name="Delwiche C.F."/>
            <person name="Dyhrman S.T."/>
            <person name="Glockner G."/>
            <person name="John U."/>
            <person name="Richards T."/>
            <person name="Worden A.Z."/>
            <person name="Zhang X."/>
            <person name="Grigoriev I.V."/>
            <person name="Allen A.E."/>
            <person name="Bidle K."/>
            <person name="Borodovsky M."/>
            <person name="Bowler C."/>
            <person name="Brownlee C."/>
            <person name="Cock J.M."/>
            <person name="Elias M."/>
            <person name="Gladyshev V.N."/>
            <person name="Groth M."/>
            <person name="Guda C."/>
            <person name="Hadaegh A."/>
            <person name="Iglesias-Rodriguez M.D."/>
            <person name="Jenkins J."/>
            <person name="Jones B.M."/>
            <person name="Lawson T."/>
            <person name="Leese F."/>
            <person name="Lindquist E."/>
            <person name="Lobanov A."/>
            <person name="Lomsadze A."/>
            <person name="Malik S.B."/>
            <person name="Marsh M.E."/>
            <person name="Mackinder L."/>
            <person name="Mock T."/>
            <person name="Mueller-Roeber B."/>
            <person name="Pagarete A."/>
            <person name="Parker M."/>
            <person name="Probert I."/>
            <person name="Quesneville H."/>
            <person name="Raines C."/>
            <person name="Rensing S.A."/>
            <person name="Riano-Pachon D.M."/>
            <person name="Richier S."/>
            <person name="Rokitta S."/>
            <person name="Shiraiwa Y."/>
            <person name="Soanes D.M."/>
            <person name="van der Giezen M."/>
            <person name="Wahlund T.M."/>
            <person name="Williams B."/>
            <person name="Wilson W."/>
            <person name="Wolfe G."/>
            <person name="Wurch L.L."/>
        </authorList>
    </citation>
    <scope>NUCLEOTIDE SEQUENCE</scope>
</reference>
<dbReference type="RefSeq" id="XP_005793660.1">
    <property type="nucleotide sequence ID" value="XM_005793603.1"/>
</dbReference>
<dbReference type="HOGENOM" id="CLU_675161_0_0_1"/>
<reference evidence="1" key="2">
    <citation type="submission" date="2024-10" db="UniProtKB">
        <authorList>
            <consortium name="EnsemblProtists"/>
        </authorList>
    </citation>
    <scope>IDENTIFICATION</scope>
</reference>
<protein>
    <submittedName>
        <fullName evidence="1">Uncharacterized protein</fullName>
    </submittedName>
</protein>